<accession>A0ABW7DSE0</accession>
<dbReference type="RefSeq" id="WP_113855541.1">
    <property type="nucleotide sequence ID" value="NZ_CP011940.1"/>
</dbReference>
<name>A0ABW7DSE0_9FIRM</name>
<keyword evidence="2" id="KW-1185">Reference proteome</keyword>
<evidence type="ECO:0000313" key="1">
    <source>
        <dbReference type="EMBL" id="MFG6273957.1"/>
    </source>
</evidence>
<sequence>MKTCVICKKPVNEYREGAVVICQDCIDQFRKYLLSGEHVCCICGKKLPDTGHFRHTCCKEHSRLYHILWNRDRHKTHPRVYRRFSLTKYREQVNERQRNLDDTAARARANGISYGKQKAIDMGRYGGTT</sequence>
<dbReference type="Proteomes" id="UP001605989">
    <property type="component" value="Unassembled WGS sequence"/>
</dbReference>
<gene>
    <name evidence="1" type="ORF">ACGTZG_12255</name>
</gene>
<proteinExistence type="predicted"/>
<evidence type="ECO:0000313" key="2">
    <source>
        <dbReference type="Proteomes" id="UP001605989"/>
    </source>
</evidence>
<organism evidence="1 2">
    <name type="scientific">Megasphaera hexanoica</name>
    <dbReference type="NCBI Taxonomy" id="1675036"/>
    <lineage>
        <taxon>Bacteria</taxon>
        <taxon>Bacillati</taxon>
        <taxon>Bacillota</taxon>
        <taxon>Negativicutes</taxon>
        <taxon>Veillonellales</taxon>
        <taxon>Veillonellaceae</taxon>
        <taxon>Megasphaera</taxon>
    </lineage>
</organism>
<dbReference type="EMBL" id="JBIEKR010000012">
    <property type="protein sequence ID" value="MFG6273957.1"/>
    <property type="molecule type" value="Genomic_DNA"/>
</dbReference>
<reference evidence="1 2" key="1">
    <citation type="submission" date="2024-10" db="EMBL/GenBank/DDBJ databases">
        <authorList>
            <person name="Sang B.-I."/>
            <person name="Prabhaharan D."/>
        </authorList>
    </citation>
    <scope>NUCLEOTIDE SEQUENCE [LARGE SCALE GENOMIC DNA]</scope>
    <source>
        <strain evidence="1 2">MH</strain>
    </source>
</reference>
<comment type="caution">
    <text evidence="1">The sequence shown here is derived from an EMBL/GenBank/DDBJ whole genome shotgun (WGS) entry which is preliminary data.</text>
</comment>
<protein>
    <submittedName>
        <fullName evidence="1">Uncharacterized protein</fullName>
    </submittedName>
</protein>